<dbReference type="CDD" id="cd00805">
    <property type="entry name" value="TyrRS_core"/>
    <property type="match status" value="1"/>
</dbReference>
<keyword evidence="6 11" id="KW-0694">RNA-binding</keyword>
<dbReference type="EC" id="6.1.1.1" evidence="1 12"/>
<dbReference type="SUPFAM" id="SSF55174">
    <property type="entry name" value="Alpha-L RNA-binding motif"/>
    <property type="match status" value="1"/>
</dbReference>
<dbReference type="Gene3D" id="3.40.50.620">
    <property type="entry name" value="HUPs"/>
    <property type="match status" value="1"/>
</dbReference>
<evidence type="ECO:0000313" key="14">
    <source>
        <dbReference type="EMBL" id="AUG32796.1"/>
    </source>
</evidence>
<comment type="similarity">
    <text evidence="12">Belongs to the class-I aminoacyl-tRNA synthetase family.</text>
</comment>
<dbReference type="CDD" id="cd00165">
    <property type="entry name" value="S4"/>
    <property type="match status" value="1"/>
</dbReference>
<dbReference type="GO" id="GO:0005829">
    <property type="term" value="C:cytosol"/>
    <property type="evidence" value="ECO:0007669"/>
    <property type="project" value="TreeGrafter"/>
</dbReference>
<evidence type="ECO:0000256" key="9">
    <source>
        <dbReference type="ARBA" id="ARBA00033323"/>
    </source>
</evidence>
<feature type="domain" description="RNA-binding S4" evidence="13">
    <location>
        <begin position="360"/>
        <end position="395"/>
    </location>
</feature>
<evidence type="ECO:0000256" key="1">
    <source>
        <dbReference type="ARBA" id="ARBA00013160"/>
    </source>
</evidence>
<dbReference type="PANTHER" id="PTHR11766:SF1">
    <property type="entry name" value="TYROSINE--TRNA LIGASE"/>
    <property type="match status" value="1"/>
</dbReference>
<evidence type="ECO:0000256" key="4">
    <source>
        <dbReference type="ARBA" id="ARBA00022741"/>
    </source>
</evidence>
<dbReference type="PROSITE" id="PS50889">
    <property type="entry name" value="S4"/>
    <property type="match status" value="1"/>
</dbReference>
<dbReference type="Pfam" id="PF00579">
    <property type="entry name" value="tRNA-synt_1b"/>
    <property type="match status" value="1"/>
</dbReference>
<reference evidence="14" key="1">
    <citation type="submission" date="2017-10" db="EMBL/GenBank/DDBJ databases">
        <title>Paulinella longichromatophora chromatophore genome.</title>
        <authorList>
            <person name="Lhee D."/>
            <person name="Yoon H.S."/>
        </authorList>
    </citation>
    <scope>NUCLEOTIDE SEQUENCE</scope>
</reference>
<keyword evidence="8 12" id="KW-0030">Aminoacyl-tRNA synthetase</keyword>
<organism evidence="14">
    <name type="scientific">Paulinella longichromatophora</name>
    <dbReference type="NCBI Taxonomy" id="1708747"/>
    <lineage>
        <taxon>Eukaryota</taxon>
        <taxon>Sar</taxon>
        <taxon>Rhizaria</taxon>
        <taxon>Cercozoa</taxon>
        <taxon>Imbricatea</taxon>
        <taxon>Silicofilosea</taxon>
        <taxon>Euglyphida</taxon>
        <taxon>Paulinellidae</taxon>
        <taxon>Paulinella</taxon>
    </lineage>
</organism>
<dbReference type="EMBL" id="MG264610">
    <property type="protein sequence ID" value="AUG32796.1"/>
    <property type="molecule type" value="Genomic_DNA"/>
</dbReference>
<dbReference type="InterPro" id="IPR024108">
    <property type="entry name" value="Tyr-tRNA-ligase_bac_2"/>
</dbReference>
<keyword evidence="2" id="KW-0963">Cytoplasm</keyword>
<dbReference type="Gene3D" id="3.10.290.10">
    <property type="entry name" value="RNA-binding S4 domain"/>
    <property type="match status" value="1"/>
</dbReference>
<evidence type="ECO:0000256" key="2">
    <source>
        <dbReference type="ARBA" id="ARBA00022490"/>
    </source>
</evidence>
<dbReference type="GO" id="GO:0005524">
    <property type="term" value="F:ATP binding"/>
    <property type="evidence" value="ECO:0007669"/>
    <property type="project" value="UniProtKB-KW"/>
</dbReference>
<dbReference type="InterPro" id="IPR002305">
    <property type="entry name" value="aa-tRNA-synth_Ic"/>
</dbReference>
<evidence type="ECO:0000256" key="6">
    <source>
        <dbReference type="ARBA" id="ARBA00022884"/>
    </source>
</evidence>
<keyword evidence="3 12" id="KW-0436">Ligase</keyword>
<dbReference type="GO" id="GO:0003723">
    <property type="term" value="F:RNA binding"/>
    <property type="evidence" value="ECO:0007669"/>
    <property type="project" value="UniProtKB-KW"/>
</dbReference>
<keyword evidence="4 12" id="KW-0547">Nucleotide-binding</keyword>
<evidence type="ECO:0000256" key="11">
    <source>
        <dbReference type="PROSITE-ProRule" id="PRU00182"/>
    </source>
</evidence>
<dbReference type="InterPro" id="IPR036986">
    <property type="entry name" value="S4_RNA-bd_sf"/>
</dbReference>
<keyword evidence="7 12" id="KW-0648">Protein biosynthesis</keyword>
<dbReference type="FunFam" id="3.10.290.10:FF:000022">
    <property type="entry name" value="Tyrosine--tRNA ligase"/>
    <property type="match status" value="1"/>
</dbReference>
<dbReference type="GO" id="GO:0004831">
    <property type="term" value="F:tyrosine-tRNA ligase activity"/>
    <property type="evidence" value="ECO:0007669"/>
    <property type="project" value="UniProtKB-EC"/>
</dbReference>
<dbReference type="Gene3D" id="1.10.240.10">
    <property type="entry name" value="Tyrosyl-Transfer RNA Synthetase"/>
    <property type="match status" value="1"/>
</dbReference>
<keyword evidence="14" id="KW-0934">Plastid</keyword>
<dbReference type="AlphaFoldDB" id="A0A2H4ZQH6"/>
<name>A0A2H4ZQH6_9EUKA</name>
<evidence type="ECO:0000256" key="8">
    <source>
        <dbReference type="ARBA" id="ARBA00023146"/>
    </source>
</evidence>
<dbReference type="InterPro" id="IPR024088">
    <property type="entry name" value="Tyr-tRNA-ligase_bac-type"/>
</dbReference>
<dbReference type="InterPro" id="IPR002942">
    <property type="entry name" value="S4_RNA-bd"/>
</dbReference>
<dbReference type="GO" id="GO:0006437">
    <property type="term" value="P:tyrosyl-tRNA aminoacylation"/>
    <property type="evidence" value="ECO:0007669"/>
    <property type="project" value="InterPro"/>
</dbReference>
<dbReference type="SUPFAM" id="SSF52374">
    <property type="entry name" value="Nucleotidylyl transferase"/>
    <property type="match status" value="1"/>
</dbReference>
<evidence type="ECO:0000259" key="13">
    <source>
        <dbReference type="Pfam" id="PF01479"/>
    </source>
</evidence>
<proteinExistence type="inferred from homology"/>
<comment type="catalytic activity">
    <reaction evidence="10 12">
        <text>tRNA(Tyr) + L-tyrosine + ATP = L-tyrosyl-tRNA(Tyr) + AMP + diphosphate + H(+)</text>
        <dbReference type="Rhea" id="RHEA:10220"/>
        <dbReference type="Rhea" id="RHEA-COMP:9706"/>
        <dbReference type="Rhea" id="RHEA-COMP:9707"/>
        <dbReference type="ChEBI" id="CHEBI:15378"/>
        <dbReference type="ChEBI" id="CHEBI:30616"/>
        <dbReference type="ChEBI" id="CHEBI:33019"/>
        <dbReference type="ChEBI" id="CHEBI:58315"/>
        <dbReference type="ChEBI" id="CHEBI:78442"/>
        <dbReference type="ChEBI" id="CHEBI:78536"/>
        <dbReference type="ChEBI" id="CHEBI:456215"/>
        <dbReference type="EC" id="6.1.1.1"/>
    </reaction>
</comment>
<keyword evidence="5 12" id="KW-0067">ATP-binding</keyword>
<evidence type="ECO:0000256" key="12">
    <source>
        <dbReference type="RuleBase" id="RU361234"/>
    </source>
</evidence>
<evidence type="ECO:0000256" key="5">
    <source>
        <dbReference type="ARBA" id="ARBA00022840"/>
    </source>
</evidence>
<dbReference type="HAMAP" id="MF_02007">
    <property type="entry name" value="Tyr_tRNA_synth_type2"/>
    <property type="match status" value="1"/>
</dbReference>
<dbReference type="InterPro" id="IPR014729">
    <property type="entry name" value="Rossmann-like_a/b/a_fold"/>
</dbReference>
<dbReference type="PRINTS" id="PR01040">
    <property type="entry name" value="TRNASYNTHTYR"/>
</dbReference>
<geneLocation type="plastid" evidence="14"/>
<sequence length="418" mass="46394">MTENINTQVLPLWLMRGVVDLFPAGNQKDPNQTLYARLEEAKKKDRPLRIKLGIDPTGTDIHLGHSILFRKLRAFQDAGHIAVLIIGDFTARIGDPTGKNTTRVQLSSTSVESNAQTYLNQLGKGQPKEQSLLDFETAGRLEVYYNSNWLESMSLLEIISLLSTGTVGQMLAKEDFANRYNSGTSIALHEFLYPLLQGYDSVVTRSDIELGGTDQKFNVAMGRDLQRYYGQRPQFGLLLPILPGLDGIQKMSKSLYNTVNLNEDALSMYSKLEKVPDSIVDQYLTLLTNIDIATLVDNPRERQKAMAIEVTANWHGLVAATTAQLNAAQFVSGKTAEDNIINVPEVSIEQVNFPTKAFYLLKAINICPSSSEARRQIKGGGVKLDGKRITDPDQEFSTAKDVSGKVLQLGKKIFRRLV</sequence>
<accession>A0A2H4ZQH6</accession>
<gene>
    <name evidence="14" type="primary">tyrS</name>
    <name evidence="14" type="ORF">PLO_824</name>
</gene>
<protein>
    <recommendedName>
        <fullName evidence="1 12">Tyrosine--tRNA ligase</fullName>
        <ecNumber evidence="1 12">6.1.1.1</ecNumber>
    </recommendedName>
    <alternativeName>
        <fullName evidence="9 12">Tyrosyl-tRNA synthetase</fullName>
    </alternativeName>
</protein>
<evidence type="ECO:0000256" key="10">
    <source>
        <dbReference type="ARBA" id="ARBA00048248"/>
    </source>
</evidence>
<dbReference type="PANTHER" id="PTHR11766">
    <property type="entry name" value="TYROSYL-TRNA SYNTHETASE"/>
    <property type="match status" value="1"/>
</dbReference>
<evidence type="ECO:0000256" key="7">
    <source>
        <dbReference type="ARBA" id="ARBA00022917"/>
    </source>
</evidence>
<dbReference type="Pfam" id="PF01479">
    <property type="entry name" value="S4"/>
    <property type="match status" value="1"/>
</dbReference>
<evidence type="ECO:0000256" key="3">
    <source>
        <dbReference type="ARBA" id="ARBA00022598"/>
    </source>
</evidence>
<dbReference type="NCBIfam" id="TIGR00234">
    <property type="entry name" value="tyrS"/>
    <property type="match status" value="1"/>
</dbReference>
<dbReference type="InterPro" id="IPR002307">
    <property type="entry name" value="Tyr-tRNA-ligase"/>
</dbReference>